<gene>
    <name evidence="2" type="ORF">H6G03_05810</name>
</gene>
<dbReference type="Proteomes" id="UP000641646">
    <property type="component" value="Unassembled WGS sequence"/>
</dbReference>
<dbReference type="AlphaFoldDB" id="A0A926ZG03"/>
<keyword evidence="1" id="KW-1133">Transmembrane helix</keyword>
<reference evidence="2" key="2">
    <citation type="submission" date="2020-08" db="EMBL/GenBank/DDBJ databases">
        <authorList>
            <person name="Chen M."/>
            <person name="Teng W."/>
            <person name="Zhao L."/>
            <person name="Hu C."/>
            <person name="Zhou Y."/>
            <person name="Han B."/>
            <person name="Song L."/>
            <person name="Shu W."/>
        </authorList>
    </citation>
    <scope>NUCLEOTIDE SEQUENCE</scope>
    <source>
        <strain evidence="2">FACHB-1375</strain>
    </source>
</reference>
<evidence type="ECO:0000313" key="3">
    <source>
        <dbReference type="Proteomes" id="UP000641646"/>
    </source>
</evidence>
<proteinExistence type="predicted"/>
<comment type="caution">
    <text evidence="2">The sequence shown here is derived from an EMBL/GenBank/DDBJ whole genome shotgun (WGS) entry which is preliminary data.</text>
</comment>
<name>A0A926ZG03_9CYAN</name>
<sequence length="140" mass="15067">MTAVKISVSILMIIFGIVFAGTATKSNAINYLDNTNWPSERVSKNSGFQFWGGVGVVGAGLVFLACTLHELNETNKEVDSATPSEAETQPTPEVAASYEVSNVIPFPRPEEPPVGQPLNEDEFDSLLNAKLNQKVGNQNV</sequence>
<evidence type="ECO:0000256" key="1">
    <source>
        <dbReference type="SAM" id="Phobius"/>
    </source>
</evidence>
<accession>A0A926ZG03</accession>
<keyword evidence="1" id="KW-0472">Membrane</keyword>
<dbReference type="RefSeq" id="WP_190463012.1">
    <property type="nucleotide sequence ID" value="NZ_JACJPW010000010.1"/>
</dbReference>
<dbReference type="EMBL" id="JACJPW010000010">
    <property type="protein sequence ID" value="MBD2180622.1"/>
    <property type="molecule type" value="Genomic_DNA"/>
</dbReference>
<evidence type="ECO:0000313" key="2">
    <source>
        <dbReference type="EMBL" id="MBD2180622.1"/>
    </source>
</evidence>
<keyword evidence="3" id="KW-1185">Reference proteome</keyword>
<protein>
    <submittedName>
        <fullName evidence="2">Uncharacterized protein</fullName>
    </submittedName>
</protein>
<feature type="transmembrane region" description="Helical" evidence="1">
    <location>
        <begin position="48"/>
        <end position="68"/>
    </location>
</feature>
<keyword evidence="1" id="KW-0812">Transmembrane</keyword>
<reference evidence="2" key="1">
    <citation type="journal article" date="2015" name="ISME J.">
        <title>Draft Genome Sequence of Streptomyces incarnatus NRRL8089, which Produces the Nucleoside Antibiotic Sinefungin.</title>
        <authorList>
            <person name="Oshima K."/>
            <person name="Hattori M."/>
            <person name="Shimizu H."/>
            <person name="Fukuda K."/>
            <person name="Nemoto M."/>
            <person name="Inagaki K."/>
            <person name="Tamura T."/>
        </authorList>
    </citation>
    <scope>NUCLEOTIDE SEQUENCE</scope>
    <source>
        <strain evidence="2">FACHB-1375</strain>
    </source>
</reference>
<organism evidence="2 3">
    <name type="scientific">Aerosakkonema funiforme FACHB-1375</name>
    <dbReference type="NCBI Taxonomy" id="2949571"/>
    <lineage>
        <taxon>Bacteria</taxon>
        <taxon>Bacillati</taxon>
        <taxon>Cyanobacteriota</taxon>
        <taxon>Cyanophyceae</taxon>
        <taxon>Oscillatoriophycideae</taxon>
        <taxon>Aerosakkonematales</taxon>
        <taxon>Aerosakkonemataceae</taxon>
        <taxon>Aerosakkonema</taxon>
    </lineage>
</organism>